<gene>
    <name evidence="2" type="ORF">ACFPYL_22165</name>
</gene>
<dbReference type="Pfam" id="PF13338">
    <property type="entry name" value="AbiEi_4"/>
    <property type="match status" value="1"/>
</dbReference>
<comment type="caution">
    <text evidence="2">The sequence shown here is derived from an EMBL/GenBank/DDBJ whole genome shotgun (WGS) entry which is preliminary data.</text>
</comment>
<reference evidence="3" key="1">
    <citation type="journal article" date="2019" name="Int. J. Syst. Evol. Microbiol.">
        <title>The Global Catalogue of Microorganisms (GCM) 10K type strain sequencing project: providing services to taxonomists for standard genome sequencing and annotation.</title>
        <authorList>
            <consortium name="The Broad Institute Genomics Platform"/>
            <consortium name="The Broad Institute Genome Sequencing Center for Infectious Disease"/>
            <person name="Wu L."/>
            <person name="Ma J."/>
        </authorList>
    </citation>
    <scope>NUCLEOTIDE SEQUENCE [LARGE SCALE GENOMIC DNA]</scope>
    <source>
        <strain evidence="3">CCUG 54522</strain>
    </source>
</reference>
<sequence>MDPRVVAAFARHGNLMTRRQALAAGVSVIQIDDWVRRGHWVSARRGVYATAAFWESLDQRRELPLYLSRAASLAMRKPHVRSHDSAALELGMQILKPHPLLVHVTRPGVVGSRTEHGVKHHKAPYRLDQVTTVDGWPVLDAARTAADIAREHGYVRGVVAFDSALRAGATRGDLVRAIEPMRCWPGVTQVRAAEDLADIRSMNVAESLGKILVTELGFGRPEPQFGLSDGTREVWCDLRLGRHFFEIDGAVKYVPVSEGGFAEDPGKALWEEKLRQDFVTGFKTGVSRIVWGDFWGDRRKEALRRLTREYLDTRARFGDSIADLEPYRIRRPPPFAA</sequence>
<name>A0ABW1LQT0_9ACTN</name>
<accession>A0ABW1LQT0</accession>
<dbReference type="RefSeq" id="WP_379159669.1">
    <property type="nucleotide sequence ID" value="NZ_JBHSRJ010000009.1"/>
</dbReference>
<evidence type="ECO:0000313" key="3">
    <source>
        <dbReference type="Proteomes" id="UP001596135"/>
    </source>
</evidence>
<proteinExistence type="predicted"/>
<dbReference type="EMBL" id="JBHSRJ010000009">
    <property type="protein sequence ID" value="MFC6045804.1"/>
    <property type="molecule type" value="Genomic_DNA"/>
</dbReference>
<keyword evidence="3" id="KW-1185">Reference proteome</keyword>
<dbReference type="InterPro" id="IPR025159">
    <property type="entry name" value="AbiEi_N"/>
</dbReference>
<organism evidence="2 3">
    <name type="scientific">Nocardioides hankookensis</name>
    <dbReference type="NCBI Taxonomy" id="443157"/>
    <lineage>
        <taxon>Bacteria</taxon>
        <taxon>Bacillati</taxon>
        <taxon>Actinomycetota</taxon>
        <taxon>Actinomycetes</taxon>
        <taxon>Propionibacteriales</taxon>
        <taxon>Nocardioidaceae</taxon>
        <taxon>Nocardioides</taxon>
    </lineage>
</organism>
<dbReference type="Proteomes" id="UP001596135">
    <property type="component" value="Unassembled WGS sequence"/>
</dbReference>
<evidence type="ECO:0000259" key="1">
    <source>
        <dbReference type="Pfam" id="PF13338"/>
    </source>
</evidence>
<evidence type="ECO:0000313" key="2">
    <source>
        <dbReference type="EMBL" id="MFC6045804.1"/>
    </source>
</evidence>
<protein>
    <submittedName>
        <fullName evidence="2">Type IV toxin-antitoxin system AbiEi family antitoxin domain-containing protein</fullName>
    </submittedName>
</protein>
<feature type="domain" description="AbiEi antitoxin N-terminal" evidence="1">
    <location>
        <begin position="4"/>
        <end position="49"/>
    </location>
</feature>